<sequence length="541" mass="58681">MPSYPLVLCLTFAVVGSLTVAVATWTRRDDPIVKAFLALALGSALWSGGRLLELNSVDLETRILWAKVQYVGIVAVPIGWLCAILQLSRPRFVIPWSLLSLPIVINIVTLALVFTNERHHLIWTSIRLVPGGAPPGAVFGHGPGYAAAAAYTYLLLLISVYFLLTARVPNSSLTRGGRAVLAGGLALPLVANIAYLRGWTGPLGGDLTPATFTVTAVLVWVCALRRHLDDVGHYARLRVFDALQEGCVIVNANDIIVDFNPAARRLLAGVERGSAFPPAWRDAIAASRSGAPGSGGSHLISQARVDYELTVDSVRNLHRQPVGIIVFLRDVTRFRSREHALTEENSSLAVRLGETEEKLSRIEADLYRDALTGALNRRYFQREAAVAIADAFERGIPVGLLIIDVDYFKQYNDLHGHVHGDECLRRVAAAIGEAMRNGPSDFCARVGGEEFVIVLPAIAPAETREVGLRLLNAVRSLALPHGGWPEHPCVTISVGAVCEIPASPSLEFLLEKADAAMYQAKRNGRDRFMMHDPVASPVYPG</sequence>
<dbReference type="InterPro" id="IPR031621">
    <property type="entry name" value="HisKA_7TM"/>
</dbReference>
<dbReference type="KEGG" id="cbw:RR42_s1823"/>
<keyword evidence="6" id="KW-1185">Reference proteome</keyword>
<dbReference type="PANTHER" id="PTHR45138:SF9">
    <property type="entry name" value="DIGUANYLATE CYCLASE DGCM-RELATED"/>
    <property type="match status" value="1"/>
</dbReference>
<proteinExistence type="predicted"/>
<dbReference type="RefSeq" id="WP_052495057.1">
    <property type="nucleotide sequence ID" value="NZ_CP010537.1"/>
</dbReference>
<dbReference type="Gene3D" id="3.30.450.20">
    <property type="entry name" value="PAS domain"/>
    <property type="match status" value="1"/>
</dbReference>
<dbReference type="GO" id="GO:0052621">
    <property type="term" value="F:diguanylate cyclase activity"/>
    <property type="evidence" value="ECO:0007669"/>
    <property type="project" value="UniProtKB-EC"/>
</dbReference>
<dbReference type="EC" id="2.7.7.65" evidence="1"/>
<evidence type="ECO:0000313" key="5">
    <source>
        <dbReference type="EMBL" id="AJG23411.1"/>
    </source>
</evidence>
<gene>
    <name evidence="5" type="ORF">RR42_s1823</name>
</gene>
<accession>A0A0C4YS07</accession>
<feature type="transmembrane region" description="Helical" evidence="3">
    <location>
        <begin position="31"/>
        <end position="52"/>
    </location>
</feature>
<dbReference type="Gene3D" id="3.30.70.270">
    <property type="match status" value="1"/>
</dbReference>
<dbReference type="OrthoDB" id="9813903at2"/>
<evidence type="ECO:0000259" key="4">
    <source>
        <dbReference type="PROSITE" id="PS50887"/>
    </source>
</evidence>
<comment type="catalytic activity">
    <reaction evidence="2">
        <text>2 GTP = 3',3'-c-di-GMP + 2 diphosphate</text>
        <dbReference type="Rhea" id="RHEA:24898"/>
        <dbReference type="ChEBI" id="CHEBI:33019"/>
        <dbReference type="ChEBI" id="CHEBI:37565"/>
        <dbReference type="ChEBI" id="CHEBI:58805"/>
        <dbReference type="EC" id="2.7.7.65"/>
    </reaction>
</comment>
<dbReference type="AlphaFoldDB" id="A0A0C4YS07"/>
<dbReference type="STRING" id="68895.RR42_s1823"/>
<evidence type="ECO:0000256" key="3">
    <source>
        <dbReference type="SAM" id="Phobius"/>
    </source>
</evidence>
<dbReference type="Pfam" id="PF00990">
    <property type="entry name" value="GGDEF"/>
    <property type="match status" value="1"/>
</dbReference>
<dbReference type="Proteomes" id="UP000031843">
    <property type="component" value="Chromosome secondary"/>
</dbReference>
<name>A0A0C4YS07_9BURK</name>
<evidence type="ECO:0000256" key="1">
    <source>
        <dbReference type="ARBA" id="ARBA00012528"/>
    </source>
</evidence>
<feature type="transmembrane region" description="Helical" evidence="3">
    <location>
        <begin position="145"/>
        <end position="164"/>
    </location>
</feature>
<dbReference type="GO" id="GO:0005886">
    <property type="term" value="C:plasma membrane"/>
    <property type="evidence" value="ECO:0007669"/>
    <property type="project" value="TreeGrafter"/>
</dbReference>
<keyword evidence="3" id="KW-0812">Transmembrane</keyword>
<dbReference type="GO" id="GO:0043709">
    <property type="term" value="P:cell adhesion involved in single-species biofilm formation"/>
    <property type="evidence" value="ECO:0007669"/>
    <property type="project" value="TreeGrafter"/>
</dbReference>
<dbReference type="EMBL" id="CP010537">
    <property type="protein sequence ID" value="AJG23411.1"/>
    <property type="molecule type" value="Genomic_DNA"/>
</dbReference>
<dbReference type="SMART" id="SM00267">
    <property type="entry name" value="GGDEF"/>
    <property type="match status" value="1"/>
</dbReference>
<dbReference type="InterPro" id="IPR043128">
    <property type="entry name" value="Rev_trsase/Diguanyl_cyclase"/>
</dbReference>
<dbReference type="InterPro" id="IPR029787">
    <property type="entry name" value="Nucleotide_cyclase"/>
</dbReference>
<dbReference type="Pfam" id="PF16927">
    <property type="entry name" value="HisKA_7TM"/>
    <property type="match status" value="1"/>
</dbReference>
<evidence type="ECO:0000313" key="6">
    <source>
        <dbReference type="Proteomes" id="UP000031843"/>
    </source>
</evidence>
<organism evidence="5 6">
    <name type="scientific">Cupriavidus basilensis</name>
    <dbReference type="NCBI Taxonomy" id="68895"/>
    <lineage>
        <taxon>Bacteria</taxon>
        <taxon>Pseudomonadati</taxon>
        <taxon>Pseudomonadota</taxon>
        <taxon>Betaproteobacteria</taxon>
        <taxon>Burkholderiales</taxon>
        <taxon>Burkholderiaceae</taxon>
        <taxon>Cupriavidus</taxon>
    </lineage>
</organism>
<dbReference type="SUPFAM" id="SSF55073">
    <property type="entry name" value="Nucleotide cyclase"/>
    <property type="match status" value="1"/>
</dbReference>
<feature type="transmembrane region" description="Helical" evidence="3">
    <location>
        <begin position="176"/>
        <end position="195"/>
    </location>
</feature>
<protein>
    <recommendedName>
        <fullName evidence="1">diguanylate cyclase</fullName>
        <ecNumber evidence="1">2.7.7.65</ecNumber>
    </recommendedName>
</protein>
<feature type="transmembrane region" description="Helical" evidence="3">
    <location>
        <begin position="64"/>
        <end position="87"/>
    </location>
</feature>
<dbReference type="InterPro" id="IPR050469">
    <property type="entry name" value="Diguanylate_Cyclase"/>
</dbReference>
<dbReference type="FunFam" id="3.30.70.270:FF:000001">
    <property type="entry name" value="Diguanylate cyclase domain protein"/>
    <property type="match status" value="1"/>
</dbReference>
<reference evidence="5 6" key="1">
    <citation type="journal article" date="2015" name="Genome Announc.">
        <title>Complete Genome Sequence of Cupriavidus basilensis 4G11, Isolated from the Oak Ridge Field Research Center Site.</title>
        <authorList>
            <person name="Ray J."/>
            <person name="Waters R.J."/>
            <person name="Skerker J.M."/>
            <person name="Kuehl J.V."/>
            <person name="Price M.N."/>
            <person name="Huang J."/>
            <person name="Chakraborty R."/>
            <person name="Arkin A.P."/>
            <person name="Deutschbauer A."/>
        </authorList>
    </citation>
    <scope>NUCLEOTIDE SEQUENCE [LARGE SCALE GENOMIC DNA]</scope>
    <source>
        <strain evidence="5">4G11</strain>
    </source>
</reference>
<dbReference type="PROSITE" id="PS50887">
    <property type="entry name" value="GGDEF"/>
    <property type="match status" value="1"/>
</dbReference>
<dbReference type="CDD" id="cd01949">
    <property type="entry name" value="GGDEF"/>
    <property type="match status" value="1"/>
</dbReference>
<dbReference type="PANTHER" id="PTHR45138">
    <property type="entry name" value="REGULATORY COMPONENTS OF SENSORY TRANSDUCTION SYSTEM"/>
    <property type="match status" value="1"/>
</dbReference>
<dbReference type="GO" id="GO:1902201">
    <property type="term" value="P:negative regulation of bacterial-type flagellum-dependent cell motility"/>
    <property type="evidence" value="ECO:0007669"/>
    <property type="project" value="TreeGrafter"/>
</dbReference>
<evidence type="ECO:0000256" key="2">
    <source>
        <dbReference type="ARBA" id="ARBA00034247"/>
    </source>
</evidence>
<keyword evidence="3" id="KW-1133">Transmembrane helix</keyword>
<dbReference type="InterPro" id="IPR000160">
    <property type="entry name" value="GGDEF_dom"/>
</dbReference>
<dbReference type="NCBIfam" id="TIGR00254">
    <property type="entry name" value="GGDEF"/>
    <property type="match status" value="1"/>
</dbReference>
<feature type="domain" description="GGDEF" evidence="4">
    <location>
        <begin position="396"/>
        <end position="533"/>
    </location>
</feature>
<keyword evidence="3" id="KW-0472">Membrane</keyword>
<feature type="transmembrane region" description="Helical" evidence="3">
    <location>
        <begin position="93"/>
        <end position="114"/>
    </location>
</feature>